<evidence type="ECO:0000313" key="4">
    <source>
        <dbReference type="EMBL" id="MFA9462078.1"/>
    </source>
</evidence>
<name>A0ABV4TXU6_9GAMM</name>
<dbReference type="PANTHER" id="PTHR36698">
    <property type="entry name" value="BLL5892 PROTEIN"/>
    <property type="match status" value="1"/>
</dbReference>
<protein>
    <submittedName>
        <fullName evidence="4">MlaD family protein</fullName>
    </submittedName>
</protein>
<dbReference type="Proteomes" id="UP001575181">
    <property type="component" value="Unassembled WGS sequence"/>
</dbReference>
<gene>
    <name evidence="4" type="ORF">ACERLL_14755</name>
</gene>
<evidence type="ECO:0000256" key="1">
    <source>
        <dbReference type="SAM" id="MobiDB-lite"/>
    </source>
</evidence>
<keyword evidence="2" id="KW-0812">Transmembrane</keyword>
<feature type="domain" description="Mce/MlaD" evidence="3">
    <location>
        <begin position="45"/>
        <end position="113"/>
    </location>
</feature>
<dbReference type="RefSeq" id="WP_373656864.1">
    <property type="nucleotide sequence ID" value="NZ_JBGUAW010000010.1"/>
</dbReference>
<keyword evidence="2" id="KW-1133">Transmembrane helix</keyword>
<accession>A0ABV4TXU6</accession>
<feature type="compositionally biased region" description="Low complexity" evidence="1">
    <location>
        <begin position="281"/>
        <end position="296"/>
    </location>
</feature>
<dbReference type="InterPro" id="IPR003399">
    <property type="entry name" value="Mce/MlaD"/>
</dbReference>
<comment type="caution">
    <text evidence="4">The sequence shown here is derived from an EMBL/GenBank/DDBJ whole genome shotgun (WGS) entry which is preliminary data.</text>
</comment>
<evidence type="ECO:0000256" key="2">
    <source>
        <dbReference type="SAM" id="Phobius"/>
    </source>
</evidence>
<organism evidence="4 5">
    <name type="scientific">Thiohalorhabdus methylotrophus</name>
    <dbReference type="NCBI Taxonomy" id="3242694"/>
    <lineage>
        <taxon>Bacteria</taxon>
        <taxon>Pseudomonadati</taxon>
        <taxon>Pseudomonadota</taxon>
        <taxon>Gammaproteobacteria</taxon>
        <taxon>Thiohalorhabdales</taxon>
        <taxon>Thiohalorhabdaceae</taxon>
        <taxon>Thiohalorhabdus</taxon>
    </lineage>
</organism>
<dbReference type="EMBL" id="JBGUAW010000010">
    <property type="protein sequence ID" value="MFA9462078.1"/>
    <property type="molecule type" value="Genomic_DNA"/>
</dbReference>
<keyword evidence="5" id="KW-1185">Reference proteome</keyword>
<proteinExistence type="predicted"/>
<dbReference type="Pfam" id="PF02470">
    <property type="entry name" value="MlaD"/>
    <property type="match status" value="1"/>
</dbReference>
<evidence type="ECO:0000313" key="5">
    <source>
        <dbReference type="Proteomes" id="UP001575181"/>
    </source>
</evidence>
<sequence length="325" mass="35872">MENRAYAVAAVAFIAVLLAAGAFVYYWLTVPPAENRIYRVVSPYEVGQLRGSSEVAYKGLVVGHVKSVGFHPEDPDKVLVRIGIQPGVPITESMYAQVMTQGLTGSSYLALKKKPGSSDKPLRTSRRDPARIPMHKGLLQQVMGSAEEITSQVETLTSRLNQLVARDNRKQVNRILGSTVRATARMQTVMKRLQPTINVLHEVLRSSDRTVSEARRTLQRMQRLADTTAKQARKAGQAATDLQDFAESGEQVLQEGDRQLLPDLEDLAEQLQRTAQSLETLSQQLESQPSSLLYGPAPRPPGPGEPGFRNGEQENGEAPRIRPRQ</sequence>
<evidence type="ECO:0000259" key="3">
    <source>
        <dbReference type="Pfam" id="PF02470"/>
    </source>
</evidence>
<dbReference type="PANTHER" id="PTHR36698:SF2">
    <property type="entry name" value="MCE_MLAD DOMAIN-CONTAINING PROTEIN"/>
    <property type="match status" value="1"/>
</dbReference>
<keyword evidence="2" id="KW-0472">Membrane</keyword>
<feature type="transmembrane region" description="Helical" evidence="2">
    <location>
        <begin position="6"/>
        <end position="28"/>
    </location>
</feature>
<reference evidence="4 5" key="1">
    <citation type="submission" date="2024-08" db="EMBL/GenBank/DDBJ databases">
        <title>Whole-genome sequencing of halo(alkali)philic microorganisms from hypersaline lakes.</title>
        <authorList>
            <person name="Sorokin D.Y."/>
            <person name="Merkel A.Y."/>
            <person name="Messina E."/>
            <person name="Yakimov M."/>
        </authorList>
    </citation>
    <scope>NUCLEOTIDE SEQUENCE [LARGE SCALE GENOMIC DNA]</scope>
    <source>
        <strain evidence="4 5">Cl-TMA</strain>
    </source>
</reference>
<feature type="region of interest" description="Disordered" evidence="1">
    <location>
        <begin position="281"/>
        <end position="325"/>
    </location>
</feature>